<dbReference type="SUPFAM" id="SSF48371">
    <property type="entry name" value="ARM repeat"/>
    <property type="match status" value="1"/>
</dbReference>
<dbReference type="InterPro" id="IPR014825">
    <property type="entry name" value="DNA_alkylation"/>
</dbReference>
<dbReference type="CDD" id="cd07064">
    <property type="entry name" value="AlkD_like_1"/>
    <property type="match status" value="1"/>
</dbReference>
<evidence type="ECO:0000313" key="1">
    <source>
        <dbReference type="EMBL" id="MFC7321384.1"/>
    </source>
</evidence>
<dbReference type="PANTHER" id="PTHR34070">
    <property type="entry name" value="ARMADILLO-TYPE FOLD"/>
    <property type="match status" value="1"/>
</dbReference>
<comment type="caution">
    <text evidence="1">The sequence shown here is derived from an EMBL/GenBank/DDBJ whole genome shotgun (WGS) entry which is preliminary data.</text>
</comment>
<dbReference type="RefSeq" id="WP_289216479.1">
    <property type="nucleotide sequence ID" value="NZ_JAPVRC010000006.1"/>
</dbReference>
<proteinExistence type="predicted"/>
<dbReference type="Proteomes" id="UP001596494">
    <property type="component" value="Unassembled WGS sequence"/>
</dbReference>
<dbReference type="EMBL" id="JBHTBY010000008">
    <property type="protein sequence ID" value="MFC7321384.1"/>
    <property type="molecule type" value="Genomic_DNA"/>
</dbReference>
<gene>
    <name evidence="1" type="ORF">ACFQMN_10860</name>
</gene>
<name>A0ABW2K3R8_9BACI</name>
<evidence type="ECO:0000313" key="2">
    <source>
        <dbReference type="Proteomes" id="UP001596494"/>
    </source>
</evidence>
<dbReference type="Gene3D" id="1.25.10.90">
    <property type="match status" value="1"/>
</dbReference>
<sequence length="232" mass="27483">MSGQTISSEIYCTLKDHQNEDQKNPMQKYMKNQFCFFGIKTPERNKVFREVYNRYPNLTYGEIVEAAYLLFEKDERECQYAALSLLSKASLSPPVSSIAVYKDLLSIKPWWDTVDMISSNLCGDYFLYHRENLWPIIEKWSFSENMWVRRASIISQLRFKQQTDYELLFQTIDQLKEEKEFFIEKAIGWALREYSKTNPKLVINFIQTQNLSSLSKREALKWLKNRGSSITV</sequence>
<keyword evidence="2" id="KW-1185">Reference proteome</keyword>
<protein>
    <submittedName>
        <fullName evidence="1">DNA alkylation repair protein</fullName>
    </submittedName>
</protein>
<dbReference type="InterPro" id="IPR016024">
    <property type="entry name" value="ARM-type_fold"/>
</dbReference>
<dbReference type="Pfam" id="PF08713">
    <property type="entry name" value="DNA_alkylation"/>
    <property type="match status" value="1"/>
</dbReference>
<dbReference type="PANTHER" id="PTHR34070:SF1">
    <property type="entry name" value="DNA ALKYLATION REPAIR PROTEIN"/>
    <property type="match status" value="1"/>
</dbReference>
<accession>A0ABW2K3R8</accession>
<reference evidence="2" key="1">
    <citation type="journal article" date="2019" name="Int. J. Syst. Evol. Microbiol.">
        <title>The Global Catalogue of Microorganisms (GCM) 10K type strain sequencing project: providing services to taxonomists for standard genome sequencing and annotation.</title>
        <authorList>
            <consortium name="The Broad Institute Genomics Platform"/>
            <consortium name="The Broad Institute Genome Sequencing Center for Infectious Disease"/>
            <person name="Wu L."/>
            <person name="Ma J."/>
        </authorList>
    </citation>
    <scope>NUCLEOTIDE SEQUENCE [LARGE SCALE GENOMIC DNA]</scope>
    <source>
        <strain evidence="2">CCUG 73951</strain>
    </source>
</reference>
<organism evidence="1 2">
    <name type="scientific">Halobacillus campisalis</name>
    <dbReference type="NCBI Taxonomy" id="435909"/>
    <lineage>
        <taxon>Bacteria</taxon>
        <taxon>Bacillati</taxon>
        <taxon>Bacillota</taxon>
        <taxon>Bacilli</taxon>
        <taxon>Bacillales</taxon>
        <taxon>Bacillaceae</taxon>
        <taxon>Halobacillus</taxon>
    </lineage>
</organism>